<organism evidence="1">
    <name type="scientific">Cucumis melo</name>
    <name type="common">Muskmelon</name>
    <dbReference type="NCBI Taxonomy" id="3656"/>
    <lineage>
        <taxon>Eukaryota</taxon>
        <taxon>Viridiplantae</taxon>
        <taxon>Streptophyta</taxon>
        <taxon>Embryophyta</taxon>
        <taxon>Tracheophyta</taxon>
        <taxon>Spermatophyta</taxon>
        <taxon>Magnoliopsida</taxon>
        <taxon>eudicotyledons</taxon>
        <taxon>Gunneridae</taxon>
        <taxon>Pentapetalae</taxon>
        <taxon>rosids</taxon>
        <taxon>fabids</taxon>
        <taxon>Cucurbitales</taxon>
        <taxon>Cucurbitaceae</taxon>
        <taxon>Benincaseae</taxon>
        <taxon>Cucumis</taxon>
    </lineage>
</organism>
<dbReference type="AlphaFoldDB" id="A0A9I9DTV6"/>
<accession>A0A9I9DTV6</accession>
<name>A0A9I9DTV6_CUCME</name>
<dbReference type="EnsemblPlants" id="MELO3C024070.2.1">
    <property type="protein sequence ID" value="MELO3C024070.2.1"/>
    <property type="gene ID" value="MELO3C024070.2"/>
</dbReference>
<dbReference type="Gramene" id="MELO3C024070.2.1">
    <property type="protein sequence ID" value="MELO3C024070.2.1"/>
    <property type="gene ID" value="MELO3C024070.2"/>
</dbReference>
<protein>
    <submittedName>
        <fullName evidence="1">Uncharacterized protein</fullName>
    </submittedName>
</protein>
<proteinExistence type="predicted"/>
<sequence>MEVLKKIATAKNVSIQLNNKPQLPPLQENRAEINLATKKDNKGIKRTNRMQEMSKIYQESFKNNQD</sequence>
<reference evidence="1" key="1">
    <citation type="submission" date="2023-03" db="UniProtKB">
        <authorList>
            <consortium name="EnsemblPlants"/>
        </authorList>
    </citation>
    <scope>IDENTIFICATION</scope>
</reference>
<evidence type="ECO:0000313" key="1">
    <source>
        <dbReference type="EnsemblPlants" id="MELO3C024070.2.1"/>
    </source>
</evidence>